<dbReference type="AlphaFoldDB" id="A0A2T7EPY5"/>
<organism evidence="2 3">
    <name type="scientific">Panicum hallii var. hallii</name>
    <dbReference type="NCBI Taxonomy" id="1504633"/>
    <lineage>
        <taxon>Eukaryota</taxon>
        <taxon>Viridiplantae</taxon>
        <taxon>Streptophyta</taxon>
        <taxon>Embryophyta</taxon>
        <taxon>Tracheophyta</taxon>
        <taxon>Spermatophyta</taxon>
        <taxon>Magnoliopsida</taxon>
        <taxon>Liliopsida</taxon>
        <taxon>Poales</taxon>
        <taxon>Poaceae</taxon>
        <taxon>PACMAD clade</taxon>
        <taxon>Panicoideae</taxon>
        <taxon>Panicodae</taxon>
        <taxon>Paniceae</taxon>
        <taxon>Panicinae</taxon>
        <taxon>Panicum</taxon>
        <taxon>Panicum sect. Panicum</taxon>
    </lineage>
</organism>
<sequence length="72" mass="8595">MKVDYLAIKFTIFMISSRTKHESFDSFGSPAPFFLFCYVLWLFPYLFLCNEPILYPLFSVCISIYPNLYQTR</sequence>
<keyword evidence="1" id="KW-0472">Membrane</keyword>
<evidence type="ECO:0000313" key="2">
    <source>
        <dbReference type="EMBL" id="PUZ69885.1"/>
    </source>
</evidence>
<gene>
    <name evidence="2" type="ORF">GQ55_2G162100</name>
</gene>
<dbReference type="Proteomes" id="UP000244336">
    <property type="component" value="Chromosome 2"/>
</dbReference>
<reference evidence="2 3" key="1">
    <citation type="submission" date="2018-04" db="EMBL/GenBank/DDBJ databases">
        <title>WGS assembly of Panicum hallii var. hallii HAL2.</title>
        <authorList>
            <person name="Lovell J."/>
            <person name="Jenkins J."/>
            <person name="Lowry D."/>
            <person name="Mamidi S."/>
            <person name="Sreedasyam A."/>
            <person name="Weng X."/>
            <person name="Barry K."/>
            <person name="Bonette J."/>
            <person name="Campitelli B."/>
            <person name="Daum C."/>
            <person name="Gordon S."/>
            <person name="Gould B."/>
            <person name="Lipzen A."/>
            <person name="MacQueen A."/>
            <person name="Palacio-Mejia J."/>
            <person name="Plott C."/>
            <person name="Shakirov E."/>
            <person name="Shu S."/>
            <person name="Yoshinaga Y."/>
            <person name="Zane M."/>
            <person name="Rokhsar D."/>
            <person name="Grimwood J."/>
            <person name="Schmutz J."/>
            <person name="Juenger T."/>
        </authorList>
    </citation>
    <scope>NUCLEOTIDE SEQUENCE [LARGE SCALE GENOMIC DNA]</scope>
    <source>
        <strain evidence="3">cv. HAL2</strain>
    </source>
</reference>
<keyword evidence="1" id="KW-0812">Transmembrane</keyword>
<dbReference type="Gramene" id="PUZ69885">
    <property type="protein sequence ID" value="PUZ69885"/>
    <property type="gene ID" value="GQ55_2G162100"/>
</dbReference>
<keyword evidence="1" id="KW-1133">Transmembrane helix</keyword>
<proteinExistence type="predicted"/>
<protein>
    <submittedName>
        <fullName evidence="2">Uncharacterized protein</fullName>
    </submittedName>
</protein>
<accession>A0A2T7EPY5</accession>
<evidence type="ECO:0000313" key="3">
    <source>
        <dbReference type="Proteomes" id="UP000244336"/>
    </source>
</evidence>
<dbReference type="EMBL" id="CM009750">
    <property type="protein sequence ID" value="PUZ69885.1"/>
    <property type="molecule type" value="Genomic_DNA"/>
</dbReference>
<feature type="transmembrane region" description="Helical" evidence="1">
    <location>
        <begin position="53"/>
        <end position="69"/>
    </location>
</feature>
<name>A0A2T7EPY5_9POAL</name>
<evidence type="ECO:0000256" key="1">
    <source>
        <dbReference type="SAM" id="Phobius"/>
    </source>
</evidence>
<keyword evidence="3" id="KW-1185">Reference proteome</keyword>
<feature type="transmembrane region" description="Helical" evidence="1">
    <location>
        <begin position="27"/>
        <end position="47"/>
    </location>
</feature>